<reference evidence="2 3" key="1">
    <citation type="submission" date="2019-11" db="EMBL/GenBank/DDBJ databases">
        <title>Pedobacter sp. HMF7647 Genome sequencing and assembly.</title>
        <authorList>
            <person name="Kang H."/>
            <person name="Kim H."/>
            <person name="Joh K."/>
        </authorList>
    </citation>
    <scope>NUCLEOTIDE SEQUENCE [LARGE SCALE GENOMIC DNA]</scope>
    <source>
        <strain evidence="2 3">HMF7647</strain>
    </source>
</reference>
<feature type="domain" description="DSBA-like thioredoxin" evidence="1">
    <location>
        <begin position="10"/>
        <end position="206"/>
    </location>
</feature>
<accession>A0A7K1Y8E3</accession>
<dbReference type="Gene3D" id="1.10.472.60">
    <property type="entry name" value="putative protein disulfide isomerase domain"/>
    <property type="match status" value="1"/>
</dbReference>
<dbReference type="Gene3D" id="3.40.30.10">
    <property type="entry name" value="Glutaredoxin"/>
    <property type="match status" value="1"/>
</dbReference>
<comment type="caution">
    <text evidence="2">The sequence shown here is derived from an EMBL/GenBank/DDBJ whole genome shotgun (WGS) entry which is preliminary data.</text>
</comment>
<evidence type="ECO:0000313" key="2">
    <source>
        <dbReference type="EMBL" id="MXV50690.1"/>
    </source>
</evidence>
<organism evidence="2 3">
    <name type="scientific">Hufsiella arboris</name>
    <dbReference type="NCBI Taxonomy" id="2695275"/>
    <lineage>
        <taxon>Bacteria</taxon>
        <taxon>Pseudomonadati</taxon>
        <taxon>Bacteroidota</taxon>
        <taxon>Sphingobacteriia</taxon>
        <taxon>Sphingobacteriales</taxon>
        <taxon>Sphingobacteriaceae</taxon>
        <taxon>Hufsiella</taxon>
    </lineage>
</organism>
<dbReference type="InterPro" id="IPR001853">
    <property type="entry name" value="DSBA-like_thioredoxin_dom"/>
</dbReference>
<sequence>MAFTLDKFKIIYVYDALCGWCYGFSPVIRAIHEEYHDQFDFEVISGGMITGSRTGPIDVVAPYIKTAYKTVEDTTGIKFGEAFLVHLENGEMILDSEKPAIALSVFKSYIPDSAIEFAHDLQASIYYDGKDPNLDEIYRYLAVNFGIDPDEFIYKMDLEEFKHAAYYDFAMTKQLKVNGFPALFLQNKDDHFYMLAKGYTDEQTLELRIENVLKELSGASNDSRSE</sequence>
<evidence type="ECO:0000259" key="1">
    <source>
        <dbReference type="Pfam" id="PF01323"/>
    </source>
</evidence>
<evidence type="ECO:0000313" key="3">
    <source>
        <dbReference type="Proteomes" id="UP000466586"/>
    </source>
</evidence>
<dbReference type="SUPFAM" id="SSF52833">
    <property type="entry name" value="Thioredoxin-like"/>
    <property type="match status" value="1"/>
</dbReference>
<gene>
    <name evidence="2" type="ORF">GS399_06865</name>
</gene>
<proteinExistence type="predicted"/>
<dbReference type="Pfam" id="PF01323">
    <property type="entry name" value="DSBA"/>
    <property type="match status" value="1"/>
</dbReference>
<dbReference type="GO" id="GO:0016491">
    <property type="term" value="F:oxidoreductase activity"/>
    <property type="evidence" value="ECO:0007669"/>
    <property type="project" value="InterPro"/>
</dbReference>
<name>A0A7K1Y8E3_9SPHI</name>
<dbReference type="InterPro" id="IPR036249">
    <property type="entry name" value="Thioredoxin-like_sf"/>
</dbReference>
<protein>
    <submittedName>
        <fullName evidence="2">DsbA family protein</fullName>
    </submittedName>
</protein>
<dbReference type="CDD" id="cd03025">
    <property type="entry name" value="DsbA_FrnE_like"/>
    <property type="match status" value="1"/>
</dbReference>
<keyword evidence="3" id="KW-1185">Reference proteome</keyword>
<dbReference type="AlphaFoldDB" id="A0A7K1Y8E3"/>
<dbReference type="Proteomes" id="UP000466586">
    <property type="component" value="Unassembled WGS sequence"/>
</dbReference>
<dbReference type="EMBL" id="WVHT01000002">
    <property type="protein sequence ID" value="MXV50690.1"/>
    <property type="molecule type" value="Genomic_DNA"/>
</dbReference>